<sequence length="103" mass="12236">MHSTKRTEENEMNISKTTFNMAKKRGIELTVEDLGDYTALCIWEADNDCEWMCSYRIEHDKLAWHGNVYLHQDLKEELPATIFDEKQLREVVKFIANNLHMMK</sequence>
<gene>
    <name evidence="1" type="ORF">bas11_0055</name>
</gene>
<proteinExistence type="predicted"/>
<name>A0AAE7VVL5_9CAUD</name>
<evidence type="ECO:0000313" key="2">
    <source>
        <dbReference type="Proteomes" id="UP000828706"/>
    </source>
</evidence>
<reference evidence="2" key="1">
    <citation type="journal article" date="2021" name="PLoS Biol.">
        <title>Systematic exploration of Escherichia coli phage-host interactions with the BASEL phage collection.</title>
        <authorList>
            <person name="Maffei E."/>
            <person name="Shaidullina A."/>
            <person name="Burkolter M."/>
            <person name="Heyer Y."/>
            <person name="Estermann F."/>
            <person name="Druelle V."/>
            <person name="Sauer P."/>
            <person name="Willi L."/>
            <person name="Michaelis S."/>
            <person name="Hilbi H."/>
            <person name="Thaler D.S."/>
            <person name="Harms A."/>
        </authorList>
    </citation>
    <scope>NUCLEOTIDE SEQUENCE [LARGE SCALE GENOMIC DNA]</scope>
    <source>
        <strain evidence="2">Bas11</strain>
    </source>
</reference>
<accession>A0AAE7VVL5</accession>
<dbReference type="Proteomes" id="UP000828706">
    <property type="component" value="Segment"/>
</dbReference>
<organism evidence="1 2">
    <name type="scientific">Escherichia phage JohannLBurckhardt</name>
    <dbReference type="NCBI Taxonomy" id="2851975"/>
    <lineage>
        <taxon>Viruses</taxon>
        <taxon>Duplodnaviria</taxon>
        <taxon>Heunggongvirae</taxon>
        <taxon>Uroviricota</taxon>
        <taxon>Caudoviricetes</taxon>
        <taxon>Drexlerviridae</taxon>
        <taxon>Tempevirinae</taxon>
        <taxon>Henuseptimavirus</taxon>
        <taxon>Henuseptimavirus johannburckhardt</taxon>
    </lineage>
</organism>
<evidence type="ECO:0000313" key="1">
    <source>
        <dbReference type="EMBL" id="QXV81659.1"/>
    </source>
</evidence>
<dbReference type="EMBL" id="MZ501085">
    <property type="protein sequence ID" value="QXV81659.1"/>
    <property type="molecule type" value="Genomic_DNA"/>
</dbReference>
<protein>
    <submittedName>
        <fullName evidence="1">Uncharacterized protein</fullName>
    </submittedName>
</protein>
<keyword evidence="2" id="KW-1185">Reference proteome</keyword>